<evidence type="ECO:0000256" key="1">
    <source>
        <dbReference type="SAM" id="MobiDB-lite"/>
    </source>
</evidence>
<dbReference type="Gene3D" id="3.80.10.10">
    <property type="entry name" value="Ribonuclease Inhibitor"/>
    <property type="match status" value="1"/>
</dbReference>
<gene>
    <name evidence="2" type="ORF">Fcan01_20619</name>
</gene>
<keyword evidence="3" id="KW-1185">Reference proteome</keyword>
<dbReference type="OrthoDB" id="2220528at2759"/>
<evidence type="ECO:0008006" key="4">
    <source>
        <dbReference type="Google" id="ProtNLM"/>
    </source>
</evidence>
<name>A0A226DIE4_FOLCA</name>
<feature type="region of interest" description="Disordered" evidence="1">
    <location>
        <begin position="91"/>
        <end position="114"/>
    </location>
</feature>
<organism evidence="2 3">
    <name type="scientific">Folsomia candida</name>
    <name type="common">Springtail</name>
    <dbReference type="NCBI Taxonomy" id="158441"/>
    <lineage>
        <taxon>Eukaryota</taxon>
        <taxon>Metazoa</taxon>
        <taxon>Ecdysozoa</taxon>
        <taxon>Arthropoda</taxon>
        <taxon>Hexapoda</taxon>
        <taxon>Collembola</taxon>
        <taxon>Entomobryomorpha</taxon>
        <taxon>Isotomoidea</taxon>
        <taxon>Isotomidae</taxon>
        <taxon>Proisotominae</taxon>
        <taxon>Folsomia</taxon>
    </lineage>
</organism>
<dbReference type="InterPro" id="IPR036047">
    <property type="entry name" value="F-box-like_dom_sf"/>
</dbReference>
<comment type="caution">
    <text evidence="2">The sequence shown here is derived from an EMBL/GenBank/DDBJ whole genome shotgun (WGS) entry which is preliminary data.</text>
</comment>
<dbReference type="InterPro" id="IPR032675">
    <property type="entry name" value="LRR_dom_sf"/>
</dbReference>
<proteinExistence type="predicted"/>
<protein>
    <recommendedName>
        <fullName evidence="4">F-box domain-containing protein</fullName>
    </recommendedName>
</protein>
<dbReference type="AlphaFoldDB" id="A0A226DIE4"/>
<sequence length="615" mass="69734">MLLLSPGVSAFSLLSPFSRQLSPRPLLLSPLLRNNISSLPAHTGNWAQYYFRVGVEHLDIYPQDNIRLLSKLGNKMSRYVCKLYKILEEESSRDEGDSPPPHKPETQSTGPPSETSLALMNPLILDSIFSKLDTRTLKIARQICQTWADIGATHLATRTYFMTCHMLPHHCSRILPPFNPKLAKIVKVIFCNCRNPENNLLKEIRHEIMTKNFFTLFTQIHEVTEVLDFSINSNFSLAPLIRSLSILKFPHLKELTLHEPHVPEEAISQNQLCMLPKRPSLTRLNVHLAREKSPFGQILQKLVNAAPNLGILQISGNQTPCLAECKMLKCLEFKGTYKHTGQVMFSMQKLNGMLADVKNSLVELVLKMDDLEGKVSTAGNYNVDENFTLPTMPLLIILTVLEVDLFSIQNDWSPKKVPVLKELYLRSKKRLGVSSCVSALHIPHDRLESLELWGDGTVDSVKRIRQIFPTLKNLEVVMICPDLTDENKMRHFTRRIEAFGKLNRDHLTITVSRIHRFIYAMIALDAISRLKASVVVNLEFTRSAYIDSYNKPGFEVMLQSCKQISKITFEGEGIIPLIGKNLVTKSGNLLPVTIISRPVISMDIRLLLDEDLQNM</sequence>
<dbReference type="SUPFAM" id="SSF81383">
    <property type="entry name" value="F-box domain"/>
    <property type="match status" value="1"/>
</dbReference>
<reference evidence="2 3" key="1">
    <citation type="submission" date="2015-12" db="EMBL/GenBank/DDBJ databases">
        <title>The genome of Folsomia candida.</title>
        <authorList>
            <person name="Faddeeva A."/>
            <person name="Derks M.F."/>
            <person name="Anvar Y."/>
            <person name="Smit S."/>
            <person name="Van Straalen N."/>
            <person name="Roelofs D."/>
        </authorList>
    </citation>
    <scope>NUCLEOTIDE SEQUENCE [LARGE SCALE GENOMIC DNA]</scope>
    <source>
        <strain evidence="2 3">VU population</strain>
        <tissue evidence="2">Whole body</tissue>
    </source>
</reference>
<evidence type="ECO:0000313" key="2">
    <source>
        <dbReference type="EMBL" id="OXA44467.1"/>
    </source>
</evidence>
<accession>A0A226DIE4</accession>
<dbReference type="EMBL" id="LNIX01000019">
    <property type="protein sequence ID" value="OXA44467.1"/>
    <property type="molecule type" value="Genomic_DNA"/>
</dbReference>
<dbReference type="Proteomes" id="UP000198287">
    <property type="component" value="Unassembled WGS sequence"/>
</dbReference>
<evidence type="ECO:0000313" key="3">
    <source>
        <dbReference type="Proteomes" id="UP000198287"/>
    </source>
</evidence>
<dbReference type="SUPFAM" id="SSF52047">
    <property type="entry name" value="RNI-like"/>
    <property type="match status" value="1"/>
</dbReference>
<feature type="compositionally biased region" description="Basic and acidic residues" evidence="1">
    <location>
        <begin position="91"/>
        <end position="105"/>
    </location>
</feature>